<name>A0A926E4G3_9FIRM</name>
<evidence type="ECO:0000256" key="7">
    <source>
        <dbReference type="ARBA" id="ARBA00023012"/>
    </source>
</evidence>
<proteinExistence type="predicted"/>
<evidence type="ECO:0000259" key="8">
    <source>
        <dbReference type="PROSITE" id="PS50109"/>
    </source>
</evidence>
<evidence type="ECO:0000256" key="1">
    <source>
        <dbReference type="ARBA" id="ARBA00000085"/>
    </source>
</evidence>
<keyword evidence="10" id="KW-1185">Reference proteome</keyword>
<dbReference type="Pfam" id="PF02518">
    <property type="entry name" value="HATPase_c"/>
    <property type="match status" value="1"/>
</dbReference>
<comment type="catalytic activity">
    <reaction evidence="1">
        <text>ATP + protein L-histidine = ADP + protein N-phospho-L-histidine.</text>
        <dbReference type="EC" id="2.7.13.3"/>
    </reaction>
</comment>
<dbReference type="GO" id="GO:0005886">
    <property type="term" value="C:plasma membrane"/>
    <property type="evidence" value="ECO:0007669"/>
    <property type="project" value="TreeGrafter"/>
</dbReference>
<dbReference type="GO" id="GO:0004721">
    <property type="term" value="F:phosphoprotein phosphatase activity"/>
    <property type="evidence" value="ECO:0007669"/>
    <property type="project" value="TreeGrafter"/>
</dbReference>
<evidence type="ECO:0000256" key="4">
    <source>
        <dbReference type="ARBA" id="ARBA00022553"/>
    </source>
</evidence>
<dbReference type="SMART" id="SM00387">
    <property type="entry name" value="HATPase_c"/>
    <property type="match status" value="1"/>
</dbReference>
<dbReference type="SMART" id="SM00388">
    <property type="entry name" value="HisKA"/>
    <property type="match status" value="1"/>
</dbReference>
<dbReference type="CDD" id="cd00082">
    <property type="entry name" value="HisKA"/>
    <property type="match status" value="1"/>
</dbReference>
<dbReference type="AlphaFoldDB" id="A0A926E4G3"/>
<dbReference type="Proteomes" id="UP000610862">
    <property type="component" value="Unassembled WGS sequence"/>
</dbReference>
<dbReference type="Pfam" id="PF00512">
    <property type="entry name" value="HisKA"/>
    <property type="match status" value="1"/>
</dbReference>
<protein>
    <recommendedName>
        <fullName evidence="3">histidine kinase</fullName>
        <ecNumber evidence="3">2.7.13.3</ecNumber>
    </recommendedName>
</protein>
<evidence type="ECO:0000256" key="5">
    <source>
        <dbReference type="ARBA" id="ARBA00022679"/>
    </source>
</evidence>
<evidence type="ECO:0000256" key="6">
    <source>
        <dbReference type="ARBA" id="ARBA00022777"/>
    </source>
</evidence>
<dbReference type="PRINTS" id="PR01780">
    <property type="entry name" value="LANTIREGPROT"/>
</dbReference>
<dbReference type="EC" id="2.7.13.3" evidence="3"/>
<dbReference type="InterPro" id="IPR003661">
    <property type="entry name" value="HisK_dim/P_dom"/>
</dbReference>
<gene>
    <name evidence="9" type="ORF">H8692_02440</name>
</gene>
<keyword evidence="7" id="KW-0902">Two-component regulatory system</keyword>
<dbReference type="SUPFAM" id="SSF47384">
    <property type="entry name" value="Homodimeric domain of signal transducing histidine kinase"/>
    <property type="match status" value="1"/>
</dbReference>
<evidence type="ECO:0000256" key="2">
    <source>
        <dbReference type="ARBA" id="ARBA00004370"/>
    </source>
</evidence>
<dbReference type="CDD" id="cd00075">
    <property type="entry name" value="HATPase"/>
    <property type="match status" value="1"/>
</dbReference>
<keyword evidence="4" id="KW-0597">Phosphoprotein</keyword>
<dbReference type="GO" id="GO:0000155">
    <property type="term" value="F:phosphorelay sensor kinase activity"/>
    <property type="evidence" value="ECO:0007669"/>
    <property type="project" value="InterPro"/>
</dbReference>
<dbReference type="Gene3D" id="1.10.287.130">
    <property type="match status" value="1"/>
</dbReference>
<dbReference type="InterPro" id="IPR036097">
    <property type="entry name" value="HisK_dim/P_sf"/>
</dbReference>
<dbReference type="RefSeq" id="WP_177267657.1">
    <property type="nucleotide sequence ID" value="NZ_JACRTA010000001.1"/>
</dbReference>
<dbReference type="PROSITE" id="PS50109">
    <property type="entry name" value="HIS_KIN"/>
    <property type="match status" value="1"/>
</dbReference>
<comment type="subcellular location">
    <subcellularLocation>
        <location evidence="2">Membrane</location>
    </subcellularLocation>
</comment>
<accession>A0A926E4G3</accession>
<feature type="domain" description="Histidine kinase" evidence="8">
    <location>
        <begin position="88"/>
        <end position="299"/>
    </location>
</feature>
<reference evidence="9" key="1">
    <citation type="submission" date="2020-08" db="EMBL/GenBank/DDBJ databases">
        <title>Genome public.</title>
        <authorList>
            <person name="Liu C."/>
            <person name="Sun Q."/>
        </authorList>
    </citation>
    <scope>NUCLEOTIDE SEQUENCE</scope>
    <source>
        <strain evidence="9">NSJ-24</strain>
    </source>
</reference>
<keyword evidence="5" id="KW-0808">Transferase</keyword>
<dbReference type="InterPro" id="IPR050351">
    <property type="entry name" value="BphY/WalK/GraS-like"/>
</dbReference>
<keyword evidence="6 9" id="KW-0418">Kinase</keyword>
<dbReference type="InterPro" id="IPR003594">
    <property type="entry name" value="HATPase_dom"/>
</dbReference>
<dbReference type="SUPFAM" id="SSF55874">
    <property type="entry name" value="ATPase domain of HSP90 chaperone/DNA topoisomerase II/histidine kinase"/>
    <property type="match status" value="1"/>
</dbReference>
<comment type="caution">
    <text evidence="9">The sequence shown here is derived from an EMBL/GenBank/DDBJ whole genome shotgun (WGS) entry which is preliminary data.</text>
</comment>
<evidence type="ECO:0000313" key="10">
    <source>
        <dbReference type="Proteomes" id="UP000610862"/>
    </source>
</evidence>
<dbReference type="PANTHER" id="PTHR45453">
    <property type="entry name" value="PHOSPHATE REGULON SENSOR PROTEIN PHOR"/>
    <property type="match status" value="1"/>
</dbReference>
<dbReference type="PANTHER" id="PTHR45453:SF1">
    <property type="entry name" value="PHOSPHATE REGULON SENSOR PROTEIN PHOR"/>
    <property type="match status" value="1"/>
</dbReference>
<dbReference type="InterPro" id="IPR008358">
    <property type="entry name" value="Sig_transdc_His_kin/Pase_MprB"/>
</dbReference>
<dbReference type="InterPro" id="IPR005467">
    <property type="entry name" value="His_kinase_dom"/>
</dbReference>
<dbReference type="EMBL" id="JACRTA010000001">
    <property type="protein sequence ID" value="MBC8567620.1"/>
    <property type="molecule type" value="Genomic_DNA"/>
</dbReference>
<dbReference type="GO" id="GO:0016036">
    <property type="term" value="P:cellular response to phosphate starvation"/>
    <property type="evidence" value="ECO:0007669"/>
    <property type="project" value="TreeGrafter"/>
</dbReference>
<sequence length="305" mass="35242">MIIWAAAATAAAITATVILTAYRRQVRRTCRQLTFINSKQTNLRITSELPFPELNELTDGINEIVDISRRIQKDSQHNEENLKEIITNLSHDIRTPLTSMDGYFQLLSKSDKENERNHYISIIQNRITSLKDMLEELFTYTKLQNENYRIDMEVVDFAKIVFDTVFSFYDEFEGKDMHPQIDFFEGHLPVSGNAEAIRRVIQNIIKNALEHGRNKIRLALYQEGEQNIFCCENDMTNQEQLDMERIFSRFYKADSARGSASAGLGLAIAKELTERMNGSIAAFAEENVFRIEIRFDVYTDKSLVK</sequence>
<evidence type="ECO:0000313" key="9">
    <source>
        <dbReference type="EMBL" id="MBC8567620.1"/>
    </source>
</evidence>
<dbReference type="Gene3D" id="3.30.565.10">
    <property type="entry name" value="Histidine kinase-like ATPase, C-terminal domain"/>
    <property type="match status" value="1"/>
</dbReference>
<organism evidence="9 10">
    <name type="scientific">Lentihominibacter hominis</name>
    <dbReference type="NCBI Taxonomy" id="2763645"/>
    <lineage>
        <taxon>Bacteria</taxon>
        <taxon>Bacillati</taxon>
        <taxon>Bacillota</taxon>
        <taxon>Clostridia</taxon>
        <taxon>Peptostreptococcales</taxon>
        <taxon>Anaerovoracaceae</taxon>
        <taxon>Lentihominibacter</taxon>
    </lineage>
</organism>
<dbReference type="InterPro" id="IPR036890">
    <property type="entry name" value="HATPase_C_sf"/>
</dbReference>
<evidence type="ECO:0000256" key="3">
    <source>
        <dbReference type="ARBA" id="ARBA00012438"/>
    </source>
</evidence>